<keyword evidence="2" id="KW-0233">DNA recombination</keyword>
<reference evidence="5" key="1">
    <citation type="journal article" date="2019" name="Int. J. Syst. Evol. Microbiol.">
        <title>The Global Catalogue of Microorganisms (GCM) 10K type strain sequencing project: providing services to taxonomists for standard genome sequencing and annotation.</title>
        <authorList>
            <consortium name="The Broad Institute Genomics Platform"/>
            <consortium name="The Broad Institute Genome Sequencing Center for Infectious Disease"/>
            <person name="Wu L."/>
            <person name="Ma J."/>
        </authorList>
    </citation>
    <scope>NUCLEOTIDE SEQUENCE [LARGE SCALE GENOMIC DNA]</scope>
    <source>
        <strain evidence="5">JCM 4737</strain>
    </source>
</reference>
<organism evidence="4 5">
    <name type="scientific">Streptomyces chryseus</name>
    <dbReference type="NCBI Taxonomy" id="68186"/>
    <lineage>
        <taxon>Bacteria</taxon>
        <taxon>Bacillati</taxon>
        <taxon>Actinomycetota</taxon>
        <taxon>Actinomycetes</taxon>
        <taxon>Kitasatosporales</taxon>
        <taxon>Streptomycetaceae</taxon>
        <taxon>Streptomyces</taxon>
    </lineage>
</organism>
<accession>A0ABQ3DDF2</accession>
<dbReference type="Proteomes" id="UP000599437">
    <property type="component" value="Unassembled WGS sequence"/>
</dbReference>
<protein>
    <submittedName>
        <fullName evidence="4">Integrase</fullName>
    </submittedName>
</protein>
<evidence type="ECO:0000256" key="2">
    <source>
        <dbReference type="ARBA" id="ARBA00023172"/>
    </source>
</evidence>
<feature type="domain" description="Tyr recombinase" evidence="3">
    <location>
        <begin position="153"/>
        <end position="348"/>
    </location>
</feature>
<dbReference type="InterPro" id="IPR011010">
    <property type="entry name" value="DNA_brk_join_enz"/>
</dbReference>
<keyword evidence="5" id="KW-1185">Reference proteome</keyword>
<proteinExistence type="predicted"/>
<dbReference type="Gene3D" id="1.10.150.130">
    <property type="match status" value="1"/>
</dbReference>
<dbReference type="Pfam" id="PF00589">
    <property type="entry name" value="Phage_integrase"/>
    <property type="match status" value="1"/>
</dbReference>
<dbReference type="PROSITE" id="PS51898">
    <property type="entry name" value="TYR_RECOMBINASE"/>
    <property type="match status" value="1"/>
</dbReference>
<dbReference type="InterPro" id="IPR013762">
    <property type="entry name" value="Integrase-like_cat_sf"/>
</dbReference>
<dbReference type="EMBL" id="BMVO01000001">
    <property type="protein sequence ID" value="GHA83078.1"/>
    <property type="molecule type" value="Genomic_DNA"/>
</dbReference>
<evidence type="ECO:0000313" key="4">
    <source>
        <dbReference type="EMBL" id="GHA83078.1"/>
    </source>
</evidence>
<comment type="caution">
    <text evidence="4">The sequence shown here is derived from an EMBL/GenBank/DDBJ whole genome shotgun (WGS) entry which is preliminary data.</text>
</comment>
<dbReference type="InterPro" id="IPR002104">
    <property type="entry name" value="Integrase_catalytic"/>
</dbReference>
<keyword evidence="1" id="KW-0238">DNA-binding</keyword>
<dbReference type="SUPFAM" id="SSF56349">
    <property type="entry name" value="DNA breaking-rejoining enzymes"/>
    <property type="match status" value="1"/>
</dbReference>
<dbReference type="InterPro" id="IPR010998">
    <property type="entry name" value="Integrase_recombinase_N"/>
</dbReference>
<dbReference type="Gene3D" id="1.10.443.10">
    <property type="entry name" value="Intergrase catalytic core"/>
    <property type="match status" value="1"/>
</dbReference>
<evidence type="ECO:0000256" key="1">
    <source>
        <dbReference type="ARBA" id="ARBA00023125"/>
    </source>
</evidence>
<name>A0ABQ3DDF2_9ACTN</name>
<gene>
    <name evidence="4" type="ORF">GCM10010346_01750</name>
</gene>
<evidence type="ECO:0000259" key="3">
    <source>
        <dbReference type="PROSITE" id="PS51898"/>
    </source>
</evidence>
<dbReference type="SUPFAM" id="SSF47823">
    <property type="entry name" value="lambda integrase-like, N-terminal domain"/>
    <property type="match status" value="1"/>
</dbReference>
<sequence length="352" mass="38665">MALFDPPAPLATSPGRVLLPEEYDPELTARLDALDVVSDSYAETLRPKNTRRGYASDWKTWETFAAVRGVPLTSAVRLGVLRAYVDWMWREGAEDGGPLASTTIDRKLAGLAVTLRKVHKVVINPDHTKAARELLKDLERQAAEDKQPARGRGKAPAVTVPMLRAMVEACPDDLTGLRDRAALLLAFGIAGRRHEVAGLTVRSMELHGGLGMYVNVRVSKTDPRRVRIRYADDERLCPVRTWLEWKEAARLEDPDTPAVRRMHRTGSVTRAGLSSQSVGNIITDAGERADLPVRLTGHSMRAGLITEARRHGKDRKVIGSTSGHVDGSPVLDGYIRDVDGWEPENNALAGLL</sequence>
<evidence type="ECO:0000313" key="5">
    <source>
        <dbReference type="Proteomes" id="UP000599437"/>
    </source>
</evidence>